<evidence type="ECO:0000313" key="8">
    <source>
        <dbReference type="Proteomes" id="UP001642260"/>
    </source>
</evidence>
<dbReference type="InterPro" id="IPR009057">
    <property type="entry name" value="Homeodomain-like_sf"/>
</dbReference>
<evidence type="ECO:0000256" key="3">
    <source>
        <dbReference type="ARBA" id="ARBA00023163"/>
    </source>
</evidence>
<feature type="compositionally biased region" description="Basic and acidic residues" evidence="5">
    <location>
        <begin position="60"/>
        <end position="73"/>
    </location>
</feature>
<dbReference type="PROSITE" id="PS51294">
    <property type="entry name" value="HTH_MYB"/>
    <property type="match status" value="1"/>
</dbReference>
<dbReference type="GO" id="GO:0010468">
    <property type="term" value="P:regulation of gene expression"/>
    <property type="evidence" value="ECO:0007669"/>
    <property type="project" value="UniProtKB-ARBA"/>
</dbReference>
<keyword evidence="4" id="KW-0539">Nucleus</keyword>
<dbReference type="Proteomes" id="UP001642260">
    <property type="component" value="Unassembled WGS sequence"/>
</dbReference>
<organism evidence="7 8">
    <name type="scientific">Eruca vesicaria subsp. sativa</name>
    <name type="common">Garden rocket</name>
    <name type="synonym">Eruca sativa</name>
    <dbReference type="NCBI Taxonomy" id="29727"/>
    <lineage>
        <taxon>Eukaryota</taxon>
        <taxon>Viridiplantae</taxon>
        <taxon>Streptophyta</taxon>
        <taxon>Embryophyta</taxon>
        <taxon>Tracheophyta</taxon>
        <taxon>Spermatophyta</taxon>
        <taxon>Magnoliopsida</taxon>
        <taxon>eudicotyledons</taxon>
        <taxon>Gunneridae</taxon>
        <taxon>Pentapetalae</taxon>
        <taxon>rosids</taxon>
        <taxon>malvids</taxon>
        <taxon>Brassicales</taxon>
        <taxon>Brassicaceae</taxon>
        <taxon>Brassiceae</taxon>
        <taxon>Eruca</taxon>
    </lineage>
</organism>
<dbReference type="InterPro" id="IPR001005">
    <property type="entry name" value="SANT/Myb"/>
</dbReference>
<dbReference type="EMBL" id="CAKOAT010464042">
    <property type="protein sequence ID" value="CAH8376256.1"/>
    <property type="molecule type" value="Genomic_DNA"/>
</dbReference>
<comment type="subcellular location">
    <subcellularLocation>
        <location evidence="1">Nucleus</location>
    </subcellularLocation>
</comment>
<dbReference type="PANTHER" id="PTHR31314">
    <property type="entry name" value="MYB FAMILY TRANSCRIPTION FACTOR PHL7-LIKE"/>
    <property type="match status" value="1"/>
</dbReference>
<dbReference type="Pfam" id="PF00249">
    <property type="entry name" value="Myb_DNA-binding"/>
    <property type="match status" value="1"/>
</dbReference>
<keyword evidence="3" id="KW-0804">Transcription</keyword>
<dbReference type="SUPFAM" id="SSF46689">
    <property type="entry name" value="Homeodomain-like"/>
    <property type="match status" value="1"/>
</dbReference>
<reference evidence="7 8" key="1">
    <citation type="submission" date="2022-03" db="EMBL/GenBank/DDBJ databases">
        <authorList>
            <person name="Macdonald S."/>
            <person name="Ahmed S."/>
            <person name="Newling K."/>
        </authorList>
    </citation>
    <scope>NUCLEOTIDE SEQUENCE [LARGE SCALE GENOMIC DNA]</scope>
</reference>
<dbReference type="InterPro" id="IPR006447">
    <property type="entry name" value="Myb_dom_plants"/>
</dbReference>
<comment type="caution">
    <text evidence="7">The sequence shown here is derived from an EMBL/GenBank/DDBJ whole genome shotgun (WGS) entry which is preliminary data.</text>
</comment>
<protein>
    <recommendedName>
        <fullName evidence="6">HTH myb-type domain-containing protein</fullName>
    </recommendedName>
</protein>
<dbReference type="InterPro" id="IPR046955">
    <property type="entry name" value="PHR1-like"/>
</dbReference>
<evidence type="ECO:0000256" key="2">
    <source>
        <dbReference type="ARBA" id="ARBA00023015"/>
    </source>
</evidence>
<keyword evidence="2" id="KW-0805">Transcription regulation</keyword>
<evidence type="ECO:0000256" key="4">
    <source>
        <dbReference type="ARBA" id="ARBA00023242"/>
    </source>
</evidence>
<dbReference type="FunFam" id="1.10.10.60:FF:000002">
    <property type="entry name" value="Myb family transcription factor"/>
    <property type="match status" value="1"/>
</dbReference>
<feature type="compositionally biased region" description="Low complexity" evidence="5">
    <location>
        <begin position="1"/>
        <end position="11"/>
    </location>
</feature>
<dbReference type="Gene3D" id="1.10.10.60">
    <property type="entry name" value="Homeodomain-like"/>
    <property type="match status" value="1"/>
</dbReference>
<evidence type="ECO:0000313" key="7">
    <source>
        <dbReference type="EMBL" id="CAH8376256.1"/>
    </source>
</evidence>
<evidence type="ECO:0000256" key="1">
    <source>
        <dbReference type="ARBA" id="ARBA00004123"/>
    </source>
</evidence>
<evidence type="ECO:0000256" key="5">
    <source>
        <dbReference type="SAM" id="MobiDB-lite"/>
    </source>
</evidence>
<dbReference type="AlphaFoldDB" id="A0ABC8L582"/>
<evidence type="ECO:0000259" key="6">
    <source>
        <dbReference type="PROSITE" id="PS51294"/>
    </source>
</evidence>
<gene>
    <name evidence="7" type="ORF">ERUC_LOCUS32313</name>
</gene>
<feature type="compositionally biased region" description="Polar residues" evidence="5">
    <location>
        <begin position="48"/>
        <end position="57"/>
    </location>
</feature>
<name>A0ABC8L582_ERUVS</name>
<feature type="domain" description="HTH myb-type" evidence="6">
    <location>
        <begin position="84"/>
        <end position="144"/>
    </location>
</feature>
<dbReference type="NCBIfam" id="TIGR01557">
    <property type="entry name" value="myb_SHAQKYF"/>
    <property type="match status" value="1"/>
</dbReference>
<feature type="compositionally biased region" description="Acidic residues" evidence="5">
    <location>
        <begin position="28"/>
        <end position="45"/>
    </location>
</feature>
<dbReference type="InterPro" id="IPR017930">
    <property type="entry name" value="Myb_dom"/>
</dbReference>
<dbReference type="GO" id="GO:0005634">
    <property type="term" value="C:nucleus"/>
    <property type="evidence" value="ECO:0007669"/>
    <property type="project" value="UniProtKB-SubCell"/>
</dbReference>
<keyword evidence="8" id="KW-1185">Reference proteome</keyword>
<sequence>MTSSSQSSENSKTCPSNNFKAATKKEDDKDEEEEEEEEEEDEEERSADQSPSNNSYVEESGSHHHDHNNDQIKKNGGSVRPYNRSKTPRLRWTPELHLCFLQAVERLGGPDRATPKLVLQLMNVKGLSIAHVKSHLQMYRSKKTDYLNQGDQGFSFEHGDGYTYNLSQLPMLQSFDQGPSTSLGYGGGSWIDHRRQVYRSPWRGLTTRDNTRTRQTLFSSQIGERFHGVSKSILDDKNKTISFRTNSHEAAHASNGIGEAVPRSHRSFLEGMRTFNKSWGHSFSSNPNISVASRPQDHIAMTQNSHQRDNPRVGEETENDLKRKRLLLSGDNNKSNQDLDLSLSLKVPPTHNNLGECFLEEEEKEHDDQEDSKRLSLSLSSSSLQLGRAIRKEEQNDHKKRKISVLASPLDLTL</sequence>
<accession>A0ABC8L582</accession>
<dbReference type="PANTHER" id="PTHR31314:SF119">
    <property type="entry name" value="HOMEODOMAIN-LIKE SUPERFAMILY PROTEIN"/>
    <property type="match status" value="1"/>
</dbReference>
<feature type="region of interest" description="Disordered" evidence="5">
    <location>
        <begin position="1"/>
        <end position="88"/>
    </location>
</feature>
<proteinExistence type="predicted"/>